<dbReference type="PROSITE" id="PS01124">
    <property type="entry name" value="HTH_ARAC_FAMILY_2"/>
    <property type="match status" value="1"/>
</dbReference>
<sequence>MSSSVVYRVAGIHSKQPWFVMSAAEYFSLFASDDPMISHYYSFEADHTHGMTMAIPDGCVDIVFDCDPSAPNAVVCGTAVEATSARFIHKHRYFGVRYAPGLVPDFVKASAAEMIDQKLNFLDAVPGAHSLFEQIVSEQDFARQVTLLKEFVAKRSTRKQSAVTSLAVRTILQHKGNLQMRDLEEVTGFTSRTVQRQFQDDLGLSPKAFSRMIRGQSAVYEINHSRHNKVAFSELACDLGFSDQSHFLREFKKLVNATPLDYQNLVKQQTYLDRIRCC</sequence>
<name>A0ABX5LWB4_9GAMM</name>
<comment type="caution">
    <text evidence="5">The sequence shown here is derived from an EMBL/GenBank/DDBJ whole genome shotgun (WGS) entry which is preliminary data.</text>
</comment>
<dbReference type="InterPro" id="IPR046532">
    <property type="entry name" value="DUF6597"/>
</dbReference>
<evidence type="ECO:0000259" key="4">
    <source>
        <dbReference type="PROSITE" id="PS01124"/>
    </source>
</evidence>
<dbReference type="Gene3D" id="1.10.10.60">
    <property type="entry name" value="Homeodomain-like"/>
    <property type="match status" value="1"/>
</dbReference>
<dbReference type="PANTHER" id="PTHR46796">
    <property type="entry name" value="HTH-TYPE TRANSCRIPTIONAL ACTIVATOR RHAS-RELATED"/>
    <property type="match status" value="1"/>
</dbReference>
<evidence type="ECO:0000256" key="2">
    <source>
        <dbReference type="ARBA" id="ARBA00023125"/>
    </source>
</evidence>
<evidence type="ECO:0000256" key="3">
    <source>
        <dbReference type="ARBA" id="ARBA00023163"/>
    </source>
</evidence>
<accession>A0ABX5LWB4</accession>
<dbReference type="SUPFAM" id="SSF46689">
    <property type="entry name" value="Homeodomain-like"/>
    <property type="match status" value="1"/>
</dbReference>
<keyword evidence="2" id="KW-0238">DNA-binding</keyword>
<organism evidence="5 6">
    <name type="scientific">Pokkaliibacter plantistimulans</name>
    <dbReference type="NCBI Taxonomy" id="1635171"/>
    <lineage>
        <taxon>Bacteria</taxon>
        <taxon>Pseudomonadati</taxon>
        <taxon>Pseudomonadota</taxon>
        <taxon>Gammaproteobacteria</taxon>
        <taxon>Oceanospirillales</taxon>
        <taxon>Balneatrichaceae</taxon>
        <taxon>Pokkaliibacter</taxon>
    </lineage>
</organism>
<dbReference type="Proteomes" id="UP000248090">
    <property type="component" value="Unassembled WGS sequence"/>
</dbReference>
<evidence type="ECO:0000313" key="6">
    <source>
        <dbReference type="Proteomes" id="UP000248090"/>
    </source>
</evidence>
<dbReference type="SMART" id="SM00342">
    <property type="entry name" value="HTH_ARAC"/>
    <property type="match status" value="1"/>
</dbReference>
<evidence type="ECO:0000256" key="1">
    <source>
        <dbReference type="ARBA" id="ARBA00023015"/>
    </source>
</evidence>
<evidence type="ECO:0000313" key="5">
    <source>
        <dbReference type="EMBL" id="PXF30955.1"/>
    </source>
</evidence>
<dbReference type="InterPro" id="IPR050204">
    <property type="entry name" value="AraC_XylS_family_regulators"/>
</dbReference>
<keyword evidence="3" id="KW-0804">Transcription</keyword>
<dbReference type="InterPro" id="IPR009057">
    <property type="entry name" value="Homeodomain-like_sf"/>
</dbReference>
<reference evidence="5 6" key="1">
    <citation type="submission" date="2015-03" db="EMBL/GenBank/DDBJ databases">
        <authorList>
            <person name="Krishnan R."/>
            <person name="Midha S."/>
            <person name="Patil P.B."/>
            <person name="Rameshkumar N."/>
        </authorList>
    </citation>
    <scope>NUCLEOTIDE SEQUENCE [LARGE SCALE GENOMIC DNA]</scope>
    <source>
        <strain evidence="5 6">L1E11</strain>
    </source>
</reference>
<dbReference type="Pfam" id="PF20240">
    <property type="entry name" value="DUF6597"/>
    <property type="match status" value="1"/>
</dbReference>
<dbReference type="EMBL" id="LAPT01000056">
    <property type="protein sequence ID" value="PXF30955.1"/>
    <property type="molecule type" value="Genomic_DNA"/>
</dbReference>
<gene>
    <name evidence="5" type="ORF">WH50_12615</name>
</gene>
<keyword evidence="6" id="KW-1185">Reference proteome</keyword>
<proteinExistence type="predicted"/>
<dbReference type="Pfam" id="PF12833">
    <property type="entry name" value="HTH_18"/>
    <property type="match status" value="1"/>
</dbReference>
<dbReference type="InterPro" id="IPR018060">
    <property type="entry name" value="HTH_AraC"/>
</dbReference>
<dbReference type="RefSeq" id="WP_110187642.1">
    <property type="nucleotide sequence ID" value="NZ_CP177354.1"/>
</dbReference>
<keyword evidence="1" id="KW-0805">Transcription regulation</keyword>
<protein>
    <submittedName>
        <fullName evidence="5">AraC family transcriptional regulator</fullName>
    </submittedName>
</protein>
<feature type="domain" description="HTH araC/xylS-type" evidence="4">
    <location>
        <begin position="161"/>
        <end position="265"/>
    </location>
</feature>